<evidence type="ECO:0000256" key="4">
    <source>
        <dbReference type="SAM" id="SignalP"/>
    </source>
</evidence>
<dbReference type="OrthoDB" id="5985073at2759"/>
<dbReference type="PANTHER" id="PTHR47849:SF8">
    <property type="entry name" value="LECTIN"/>
    <property type="match status" value="1"/>
</dbReference>
<accession>A0A6A6TVS6</accession>
<keyword evidence="1 3" id="KW-0147">Chitin-binding</keyword>
<protein>
    <recommendedName>
        <fullName evidence="5">Chitin-binding type-1 domain-containing protein</fullName>
    </recommendedName>
</protein>
<gene>
    <name evidence="6" type="ORF">BT63DRAFT_461293</name>
</gene>
<dbReference type="SMART" id="SM00270">
    <property type="entry name" value="ChtBD1"/>
    <property type="match status" value="3"/>
</dbReference>
<evidence type="ECO:0000313" key="7">
    <source>
        <dbReference type="Proteomes" id="UP000799302"/>
    </source>
</evidence>
<organism evidence="6 7">
    <name type="scientific">Microthyrium microscopicum</name>
    <dbReference type="NCBI Taxonomy" id="703497"/>
    <lineage>
        <taxon>Eukaryota</taxon>
        <taxon>Fungi</taxon>
        <taxon>Dikarya</taxon>
        <taxon>Ascomycota</taxon>
        <taxon>Pezizomycotina</taxon>
        <taxon>Dothideomycetes</taxon>
        <taxon>Dothideomycetes incertae sedis</taxon>
        <taxon>Microthyriales</taxon>
        <taxon>Microthyriaceae</taxon>
        <taxon>Microthyrium</taxon>
    </lineage>
</organism>
<feature type="domain" description="Chitin-binding type-1" evidence="5">
    <location>
        <begin position="141"/>
        <end position="191"/>
    </location>
</feature>
<dbReference type="EMBL" id="MU004245">
    <property type="protein sequence ID" value="KAF2663566.1"/>
    <property type="molecule type" value="Genomic_DNA"/>
</dbReference>
<evidence type="ECO:0000313" key="6">
    <source>
        <dbReference type="EMBL" id="KAF2663566.1"/>
    </source>
</evidence>
<feature type="disulfide bond" evidence="3">
    <location>
        <begin position="104"/>
        <end position="118"/>
    </location>
</feature>
<dbReference type="PANTHER" id="PTHR47849">
    <property type="entry name" value="CHITIN-BINDING LECTIN 1"/>
    <property type="match status" value="1"/>
</dbReference>
<name>A0A6A6TVS6_9PEZI</name>
<feature type="domain" description="Chitin-binding type-1" evidence="5">
    <location>
        <begin position="29"/>
        <end position="76"/>
    </location>
</feature>
<feature type="domain" description="Chitin-binding type-1" evidence="5">
    <location>
        <begin position="84"/>
        <end position="130"/>
    </location>
</feature>
<evidence type="ECO:0000256" key="1">
    <source>
        <dbReference type="ARBA" id="ARBA00022669"/>
    </source>
</evidence>
<dbReference type="GO" id="GO:0008061">
    <property type="term" value="F:chitin binding"/>
    <property type="evidence" value="ECO:0007669"/>
    <property type="project" value="UniProtKB-UniRule"/>
</dbReference>
<dbReference type="InterPro" id="IPR001002">
    <property type="entry name" value="Chitin-bd_1"/>
</dbReference>
<keyword evidence="7" id="KW-1185">Reference proteome</keyword>
<dbReference type="PROSITE" id="PS50941">
    <property type="entry name" value="CHIT_BIND_I_2"/>
    <property type="match status" value="3"/>
</dbReference>
<evidence type="ECO:0000256" key="3">
    <source>
        <dbReference type="PROSITE-ProRule" id="PRU00261"/>
    </source>
</evidence>
<dbReference type="Gene3D" id="3.30.60.10">
    <property type="entry name" value="Endochitinase-like"/>
    <property type="match status" value="3"/>
</dbReference>
<feature type="disulfide bond" evidence="3">
    <location>
        <begin position="50"/>
        <end position="64"/>
    </location>
</feature>
<sequence>MLSSTYTALVAIVLPFLAAASPATLMPPGSACGANAKDNPSCTSSPFGTCCSVNGYCGRGVAYCGAGNCQAGDCVAPLSTVTTNGTCGPQYGGLICGDREFGPCCSIYGQCGRGDEHCSATLCVSGPCLKEDKTVGGPSLDGTCGSNFPNNRTCTGKAVAQFGACCSNFGFCGNATEHCAKANCASGSCLTL</sequence>
<dbReference type="SUPFAM" id="SSF57016">
    <property type="entry name" value="Plant lectins/antimicrobial peptides"/>
    <property type="match status" value="3"/>
</dbReference>
<proteinExistence type="predicted"/>
<evidence type="ECO:0000259" key="5">
    <source>
        <dbReference type="PROSITE" id="PS50941"/>
    </source>
</evidence>
<keyword evidence="2 3" id="KW-1015">Disulfide bond</keyword>
<keyword evidence="4" id="KW-0732">Signal</keyword>
<dbReference type="InterPro" id="IPR036861">
    <property type="entry name" value="Endochitinase-like_sf"/>
</dbReference>
<dbReference type="AlphaFoldDB" id="A0A6A6TVS6"/>
<feature type="disulfide bond" evidence="3">
    <location>
        <begin position="165"/>
        <end position="179"/>
    </location>
</feature>
<evidence type="ECO:0000256" key="2">
    <source>
        <dbReference type="ARBA" id="ARBA00023157"/>
    </source>
</evidence>
<feature type="signal peptide" evidence="4">
    <location>
        <begin position="1"/>
        <end position="20"/>
    </location>
</feature>
<reference evidence="6" key="1">
    <citation type="journal article" date="2020" name="Stud. Mycol.">
        <title>101 Dothideomycetes genomes: a test case for predicting lifestyles and emergence of pathogens.</title>
        <authorList>
            <person name="Haridas S."/>
            <person name="Albert R."/>
            <person name="Binder M."/>
            <person name="Bloem J."/>
            <person name="Labutti K."/>
            <person name="Salamov A."/>
            <person name="Andreopoulos B."/>
            <person name="Baker S."/>
            <person name="Barry K."/>
            <person name="Bills G."/>
            <person name="Bluhm B."/>
            <person name="Cannon C."/>
            <person name="Castanera R."/>
            <person name="Culley D."/>
            <person name="Daum C."/>
            <person name="Ezra D."/>
            <person name="Gonzalez J."/>
            <person name="Henrissat B."/>
            <person name="Kuo A."/>
            <person name="Liang C."/>
            <person name="Lipzen A."/>
            <person name="Lutzoni F."/>
            <person name="Magnuson J."/>
            <person name="Mondo S."/>
            <person name="Nolan M."/>
            <person name="Ohm R."/>
            <person name="Pangilinan J."/>
            <person name="Park H.-J."/>
            <person name="Ramirez L."/>
            <person name="Alfaro M."/>
            <person name="Sun H."/>
            <person name="Tritt A."/>
            <person name="Yoshinaga Y."/>
            <person name="Zwiers L.-H."/>
            <person name="Turgeon B."/>
            <person name="Goodwin S."/>
            <person name="Spatafora J."/>
            <person name="Crous P."/>
            <person name="Grigoriev I."/>
        </authorList>
    </citation>
    <scope>NUCLEOTIDE SEQUENCE</scope>
    <source>
        <strain evidence="6">CBS 115976</strain>
    </source>
</reference>
<feature type="chain" id="PRO_5025561659" description="Chitin-binding type-1 domain-containing protein" evidence="4">
    <location>
        <begin position="21"/>
        <end position="192"/>
    </location>
</feature>
<dbReference type="Proteomes" id="UP000799302">
    <property type="component" value="Unassembled WGS sequence"/>
</dbReference>
<comment type="caution">
    <text evidence="3">Lacks conserved residue(s) required for the propagation of feature annotation.</text>
</comment>